<keyword evidence="2" id="KW-1185">Reference proteome</keyword>
<reference evidence="2" key="1">
    <citation type="journal article" date="2023" name="Front. Plant Sci.">
        <title>Chromosomal-level genome assembly of Melastoma candidum provides insights into trichome evolution.</title>
        <authorList>
            <person name="Zhong Y."/>
            <person name="Wu W."/>
            <person name="Sun C."/>
            <person name="Zou P."/>
            <person name="Liu Y."/>
            <person name="Dai S."/>
            <person name="Zhou R."/>
        </authorList>
    </citation>
    <scope>NUCLEOTIDE SEQUENCE [LARGE SCALE GENOMIC DNA]</scope>
</reference>
<accession>A0ACB9RA45</accession>
<dbReference type="EMBL" id="CM042883">
    <property type="protein sequence ID" value="KAI4375991.1"/>
    <property type="molecule type" value="Genomic_DNA"/>
</dbReference>
<gene>
    <name evidence="1" type="ORF">MLD38_013794</name>
</gene>
<proteinExistence type="predicted"/>
<evidence type="ECO:0000313" key="1">
    <source>
        <dbReference type="EMBL" id="KAI4375991.1"/>
    </source>
</evidence>
<dbReference type="Proteomes" id="UP001057402">
    <property type="component" value="Chromosome 4"/>
</dbReference>
<protein>
    <submittedName>
        <fullName evidence="1">Uncharacterized protein</fullName>
    </submittedName>
</protein>
<sequence length="142" mass="15955">MPIKLREAMPKMSFHHVNRKAELAVNYRQKHCFRLSGMAVEYSLFPDRPIPACYYDCRTALLWVSLHSFENDPEHWMNTLADLTRIFIAGNSSGGNITHYLAAKVGAVGPPGQTRVGGAILVHPFFGGHRGWRDADVHVPNE</sequence>
<comment type="caution">
    <text evidence="1">The sequence shown here is derived from an EMBL/GenBank/DDBJ whole genome shotgun (WGS) entry which is preliminary data.</text>
</comment>
<evidence type="ECO:0000313" key="2">
    <source>
        <dbReference type="Proteomes" id="UP001057402"/>
    </source>
</evidence>
<name>A0ACB9RA45_9MYRT</name>
<organism evidence="1 2">
    <name type="scientific">Melastoma candidum</name>
    <dbReference type="NCBI Taxonomy" id="119954"/>
    <lineage>
        <taxon>Eukaryota</taxon>
        <taxon>Viridiplantae</taxon>
        <taxon>Streptophyta</taxon>
        <taxon>Embryophyta</taxon>
        <taxon>Tracheophyta</taxon>
        <taxon>Spermatophyta</taxon>
        <taxon>Magnoliopsida</taxon>
        <taxon>eudicotyledons</taxon>
        <taxon>Gunneridae</taxon>
        <taxon>Pentapetalae</taxon>
        <taxon>rosids</taxon>
        <taxon>malvids</taxon>
        <taxon>Myrtales</taxon>
        <taxon>Melastomataceae</taxon>
        <taxon>Melastomatoideae</taxon>
        <taxon>Melastomateae</taxon>
        <taxon>Melastoma</taxon>
    </lineage>
</organism>